<keyword evidence="9" id="KW-0677">Repeat</keyword>
<evidence type="ECO:0000259" key="19">
    <source>
        <dbReference type="Pfam" id="PF20141"/>
    </source>
</evidence>
<feature type="domain" description="Leucine-rich repeat-containing N-terminal plant-type" evidence="18">
    <location>
        <begin position="30"/>
        <end position="71"/>
    </location>
</feature>
<evidence type="ECO:0000259" key="18">
    <source>
        <dbReference type="Pfam" id="PF08263"/>
    </source>
</evidence>
<evidence type="ECO:0000313" key="20">
    <source>
        <dbReference type="EMBL" id="GKV08526.1"/>
    </source>
</evidence>
<feature type="chain" id="PRO_5043921423" description="non-specific serine/threonine protein kinase" evidence="17">
    <location>
        <begin position="30"/>
        <end position="434"/>
    </location>
</feature>
<keyword evidence="7 16" id="KW-0812">Transmembrane</keyword>
<dbReference type="FunFam" id="3.30.1490.310:FF:000001">
    <property type="entry name" value="Serine/threonine-protein kinase BRI1-like 1"/>
    <property type="match status" value="1"/>
</dbReference>
<evidence type="ECO:0000256" key="10">
    <source>
        <dbReference type="ARBA" id="ARBA00022989"/>
    </source>
</evidence>
<evidence type="ECO:0000256" key="2">
    <source>
        <dbReference type="ARBA" id="ARBA00009592"/>
    </source>
</evidence>
<dbReference type="EC" id="2.7.11.1" evidence="3"/>
<reference evidence="20 21" key="1">
    <citation type="journal article" date="2021" name="Commun. Biol.">
        <title>The genome of Shorea leprosula (Dipterocarpaceae) highlights the ecological relevance of drought in aseasonal tropical rainforests.</title>
        <authorList>
            <person name="Ng K.K.S."/>
            <person name="Kobayashi M.J."/>
            <person name="Fawcett J.A."/>
            <person name="Hatakeyama M."/>
            <person name="Paape T."/>
            <person name="Ng C.H."/>
            <person name="Ang C.C."/>
            <person name="Tnah L.H."/>
            <person name="Lee C.T."/>
            <person name="Nishiyama T."/>
            <person name="Sese J."/>
            <person name="O'Brien M.J."/>
            <person name="Copetti D."/>
            <person name="Mohd Noor M.I."/>
            <person name="Ong R.C."/>
            <person name="Putra M."/>
            <person name="Sireger I.Z."/>
            <person name="Indrioko S."/>
            <person name="Kosugi Y."/>
            <person name="Izuno A."/>
            <person name="Isagi Y."/>
            <person name="Lee S.L."/>
            <person name="Shimizu K.K."/>
        </authorList>
    </citation>
    <scope>NUCLEOTIDE SEQUENCE [LARGE SCALE GENOMIC DNA]</scope>
    <source>
        <strain evidence="20">214</strain>
    </source>
</reference>
<evidence type="ECO:0000256" key="17">
    <source>
        <dbReference type="SAM" id="SignalP"/>
    </source>
</evidence>
<evidence type="ECO:0000256" key="15">
    <source>
        <dbReference type="ARBA" id="ARBA00048679"/>
    </source>
</evidence>
<accession>A0AAV5J750</accession>
<dbReference type="Proteomes" id="UP001054252">
    <property type="component" value="Unassembled WGS sequence"/>
</dbReference>
<dbReference type="InterPro" id="IPR013210">
    <property type="entry name" value="LRR_N_plant-typ"/>
</dbReference>
<evidence type="ECO:0000256" key="6">
    <source>
        <dbReference type="ARBA" id="ARBA00022614"/>
    </source>
</evidence>
<keyword evidence="8 17" id="KW-0732">Signal</keyword>
<evidence type="ECO:0000256" key="1">
    <source>
        <dbReference type="ARBA" id="ARBA00004251"/>
    </source>
</evidence>
<name>A0AAV5J750_9ROSI</name>
<gene>
    <name evidence="20" type="ORF">SLEP1_g20143</name>
</gene>
<dbReference type="PANTHER" id="PTHR27000:SF800">
    <property type="entry name" value="OS11G0197000 PROTEIN"/>
    <property type="match status" value="1"/>
</dbReference>
<dbReference type="AlphaFoldDB" id="A0AAV5J750"/>
<keyword evidence="6" id="KW-0433">Leucine-rich repeat</keyword>
<evidence type="ECO:0000256" key="5">
    <source>
        <dbReference type="ARBA" id="ARBA00022527"/>
    </source>
</evidence>
<feature type="domain" description="Brassinosteroid receptor BRI1 island" evidence="19">
    <location>
        <begin position="195"/>
        <end position="259"/>
    </location>
</feature>
<keyword evidence="11 16" id="KW-0472">Membrane</keyword>
<dbReference type="EMBL" id="BPVZ01000029">
    <property type="protein sequence ID" value="GKV08526.1"/>
    <property type="molecule type" value="Genomic_DNA"/>
</dbReference>
<dbReference type="Pfam" id="PF20141">
    <property type="entry name" value="Island"/>
    <property type="match status" value="1"/>
</dbReference>
<keyword evidence="5" id="KW-0808">Transferase</keyword>
<dbReference type="InterPro" id="IPR032675">
    <property type="entry name" value="LRR_dom_sf"/>
</dbReference>
<proteinExistence type="inferred from homology"/>
<keyword evidence="5" id="KW-0418">Kinase</keyword>
<evidence type="ECO:0000256" key="7">
    <source>
        <dbReference type="ARBA" id="ARBA00022692"/>
    </source>
</evidence>
<dbReference type="GO" id="GO:0005886">
    <property type="term" value="C:plasma membrane"/>
    <property type="evidence" value="ECO:0007669"/>
    <property type="project" value="UniProtKB-SubCell"/>
</dbReference>
<protein>
    <recommendedName>
        <fullName evidence="3">non-specific serine/threonine protein kinase</fullName>
        <ecNumber evidence="3">2.7.11.1</ecNumber>
    </recommendedName>
</protein>
<comment type="similarity">
    <text evidence="2">Belongs to the RLP family.</text>
</comment>
<dbReference type="Gene3D" id="3.30.1490.310">
    <property type="match status" value="1"/>
</dbReference>
<dbReference type="GO" id="GO:0004674">
    <property type="term" value="F:protein serine/threonine kinase activity"/>
    <property type="evidence" value="ECO:0007669"/>
    <property type="project" value="UniProtKB-KW"/>
</dbReference>
<evidence type="ECO:0000256" key="13">
    <source>
        <dbReference type="ARBA" id="ARBA00023180"/>
    </source>
</evidence>
<feature type="transmembrane region" description="Helical" evidence="16">
    <location>
        <begin position="396"/>
        <end position="421"/>
    </location>
</feature>
<keyword evidence="21" id="KW-1185">Reference proteome</keyword>
<evidence type="ECO:0000256" key="11">
    <source>
        <dbReference type="ARBA" id="ARBA00023136"/>
    </source>
</evidence>
<keyword evidence="10 16" id="KW-1133">Transmembrane helix</keyword>
<evidence type="ECO:0000256" key="9">
    <source>
        <dbReference type="ARBA" id="ARBA00022737"/>
    </source>
</evidence>
<dbReference type="Pfam" id="PF13855">
    <property type="entry name" value="LRR_8"/>
    <property type="match status" value="1"/>
</dbReference>
<dbReference type="FunFam" id="3.80.10.10:FF:000111">
    <property type="entry name" value="LRR receptor-like serine/threonine-protein kinase ERECTA"/>
    <property type="match status" value="1"/>
</dbReference>
<keyword evidence="12" id="KW-0675">Receptor</keyword>
<evidence type="ECO:0000256" key="12">
    <source>
        <dbReference type="ARBA" id="ARBA00023170"/>
    </source>
</evidence>
<keyword evidence="5" id="KW-0723">Serine/threonine-protein kinase</keyword>
<evidence type="ECO:0000256" key="8">
    <source>
        <dbReference type="ARBA" id="ARBA00022729"/>
    </source>
</evidence>
<evidence type="ECO:0000256" key="16">
    <source>
        <dbReference type="SAM" id="Phobius"/>
    </source>
</evidence>
<comment type="caution">
    <text evidence="20">The sequence shown here is derived from an EMBL/GenBank/DDBJ whole genome shotgun (WGS) entry which is preliminary data.</text>
</comment>
<keyword evidence="4" id="KW-1003">Cell membrane</keyword>
<feature type="signal peptide" evidence="17">
    <location>
        <begin position="1"/>
        <end position="29"/>
    </location>
</feature>
<comment type="subcellular location">
    <subcellularLocation>
        <location evidence="1">Cell membrane</location>
        <topology evidence="1">Single-pass type I membrane protein</topology>
    </subcellularLocation>
</comment>
<sequence length="434" mass="46550">MKRLWRVQVLQHGIFTLFLLLLVLTWTQANDDALMLMAFKKFSVTSDPHAVLVNWTDTSSSPCSWYGVTCSLDGRVSTLDLSYAGLVGSLHLPNLTAMSALVRFYLQGNSFSAGDLSASSSCMLDTLDLSSNNFSDPLPGQGQSFFSSCDRLAYVNMSRNSIPGAGGNCQSLIWLDLNSNALSGNLPLELANQTGAVLANVVSGKQFAFIRNKGGTACRGAGGLLEFEGIRAERLESLPMVHSCSSTRVYSGYTVYTFSSNGSMIYLDLSYNSLSGTIPEIFGALRYLQVLNLGHNSLTGDIPDSFGGLEAIGVLDLSHNHLQGYLPASLDTLSFLSDLDVSNNNLTGPIPSGGQLTTFPASRYENNSGLCGVPMPPCGSGSHSTDVHTRGRKQSVATLMVIGIIFLSILAIILAVVIVRFPLQSRELRRDGES</sequence>
<organism evidence="20 21">
    <name type="scientific">Rubroshorea leprosula</name>
    <dbReference type="NCBI Taxonomy" id="152421"/>
    <lineage>
        <taxon>Eukaryota</taxon>
        <taxon>Viridiplantae</taxon>
        <taxon>Streptophyta</taxon>
        <taxon>Embryophyta</taxon>
        <taxon>Tracheophyta</taxon>
        <taxon>Spermatophyta</taxon>
        <taxon>Magnoliopsida</taxon>
        <taxon>eudicotyledons</taxon>
        <taxon>Gunneridae</taxon>
        <taxon>Pentapetalae</taxon>
        <taxon>rosids</taxon>
        <taxon>malvids</taxon>
        <taxon>Malvales</taxon>
        <taxon>Dipterocarpaceae</taxon>
        <taxon>Rubroshorea</taxon>
    </lineage>
</organism>
<dbReference type="InterPro" id="IPR001611">
    <property type="entry name" value="Leu-rich_rpt"/>
</dbReference>
<dbReference type="SUPFAM" id="SSF52058">
    <property type="entry name" value="L domain-like"/>
    <property type="match status" value="1"/>
</dbReference>
<keyword evidence="13" id="KW-0325">Glycoprotein</keyword>
<evidence type="ECO:0000256" key="4">
    <source>
        <dbReference type="ARBA" id="ARBA00022475"/>
    </source>
</evidence>
<evidence type="ECO:0000256" key="14">
    <source>
        <dbReference type="ARBA" id="ARBA00047899"/>
    </source>
</evidence>
<dbReference type="Pfam" id="PF08263">
    <property type="entry name" value="LRRNT_2"/>
    <property type="match status" value="1"/>
</dbReference>
<dbReference type="PRINTS" id="PR00019">
    <property type="entry name" value="LEURICHRPT"/>
</dbReference>
<comment type="catalytic activity">
    <reaction evidence="15">
        <text>L-seryl-[protein] + ATP = O-phospho-L-seryl-[protein] + ADP + H(+)</text>
        <dbReference type="Rhea" id="RHEA:17989"/>
        <dbReference type="Rhea" id="RHEA-COMP:9863"/>
        <dbReference type="Rhea" id="RHEA-COMP:11604"/>
        <dbReference type="ChEBI" id="CHEBI:15378"/>
        <dbReference type="ChEBI" id="CHEBI:29999"/>
        <dbReference type="ChEBI" id="CHEBI:30616"/>
        <dbReference type="ChEBI" id="CHEBI:83421"/>
        <dbReference type="ChEBI" id="CHEBI:456216"/>
        <dbReference type="EC" id="2.7.11.1"/>
    </reaction>
</comment>
<dbReference type="Gene3D" id="3.80.10.10">
    <property type="entry name" value="Ribonuclease Inhibitor"/>
    <property type="match status" value="2"/>
</dbReference>
<evidence type="ECO:0000256" key="3">
    <source>
        <dbReference type="ARBA" id="ARBA00012513"/>
    </source>
</evidence>
<dbReference type="InterPro" id="IPR045381">
    <property type="entry name" value="BRI1_island_dom"/>
</dbReference>
<dbReference type="Pfam" id="PF00560">
    <property type="entry name" value="LRR_1"/>
    <property type="match status" value="2"/>
</dbReference>
<dbReference type="PANTHER" id="PTHR27000">
    <property type="entry name" value="LEUCINE-RICH REPEAT RECEPTOR-LIKE PROTEIN KINASE FAMILY PROTEIN-RELATED"/>
    <property type="match status" value="1"/>
</dbReference>
<comment type="catalytic activity">
    <reaction evidence="14">
        <text>L-threonyl-[protein] + ATP = O-phospho-L-threonyl-[protein] + ADP + H(+)</text>
        <dbReference type="Rhea" id="RHEA:46608"/>
        <dbReference type="Rhea" id="RHEA-COMP:11060"/>
        <dbReference type="Rhea" id="RHEA-COMP:11605"/>
        <dbReference type="ChEBI" id="CHEBI:15378"/>
        <dbReference type="ChEBI" id="CHEBI:30013"/>
        <dbReference type="ChEBI" id="CHEBI:30616"/>
        <dbReference type="ChEBI" id="CHEBI:61977"/>
        <dbReference type="ChEBI" id="CHEBI:456216"/>
        <dbReference type="EC" id="2.7.11.1"/>
    </reaction>
</comment>
<evidence type="ECO:0000313" key="21">
    <source>
        <dbReference type="Proteomes" id="UP001054252"/>
    </source>
</evidence>